<gene>
    <name evidence="6" type="ORF">DI555_09110</name>
</gene>
<keyword evidence="3" id="KW-0804">Transcription</keyword>
<keyword evidence="1" id="KW-0805">Transcription regulation</keyword>
<evidence type="ECO:0000259" key="5">
    <source>
        <dbReference type="PROSITE" id="PS50977"/>
    </source>
</evidence>
<dbReference type="PRINTS" id="PR00455">
    <property type="entry name" value="HTHTETR"/>
</dbReference>
<organism evidence="6 7">
    <name type="scientific">Novosphingobium pentaromativorans</name>
    <dbReference type="NCBI Taxonomy" id="205844"/>
    <lineage>
        <taxon>Bacteria</taxon>
        <taxon>Pseudomonadati</taxon>
        <taxon>Pseudomonadota</taxon>
        <taxon>Alphaproteobacteria</taxon>
        <taxon>Sphingomonadales</taxon>
        <taxon>Sphingomonadaceae</taxon>
        <taxon>Novosphingobium</taxon>
    </lineage>
</organism>
<dbReference type="InterPro" id="IPR050109">
    <property type="entry name" value="HTH-type_TetR-like_transc_reg"/>
</dbReference>
<accession>A0A2W5NRL6</accession>
<dbReference type="PROSITE" id="PS01081">
    <property type="entry name" value="HTH_TETR_1"/>
    <property type="match status" value="1"/>
</dbReference>
<dbReference type="InterPro" id="IPR036271">
    <property type="entry name" value="Tet_transcr_reg_TetR-rel_C_sf"/>
</dbReference>
<dbReference type="GO" id="GO:0000976">
    <property type="term" value="F:transcription cis-regulatory region binding"/>
    <property type="evidence" value="ECO:0007669"/>
    <property type="project" value="TreeGrafter"/>
</dbReference>
<dbReference type="PANTHER" id="PTHR30055">
    <property type="entry name" value="HTH-TYPE TRANSCRIPTIONAL REGULATOR RUTR"/>
    <property type="match status" value="1"/>
</dbReference>
<evidence type="ECO:0000313" key="7">
    <source>
        <dbReference type="Proteomes" id="UP000249082"/>
    </source>
</evidence>
<reference evidence="6 7" key="1">
    <citation type="submission" date="2017-08" db="EMBL/GenBank/DDBJ databases">
        <title>Infants hospitalized years apart are colonized by the same room-sourced microbial strains.</title>
        <authorList>
            <person name="Brooks B."/>
            <person name="Olm M.R."/>
            <person name="Firek B.A."/>
            <person name="Baker R."/>
            <person name="Thomas B.C."/>
            <person name="Morowitz M.J."/>
            <person name="Banfield J.F."/>
        </authorList>
    </citation>
    <scope>NUCLEOTIDE SEQUENCE [LARGE SCALE GENOMIC DNA]</scope>
    <source>
        <strain evidence="6">S2_005_002_R2_33</strain>
    </source>
</reference>
<dbReference type="PROSITE" id="PS50977">
    <property type="entry name" value="HTH_TETR_2"/>
    <property type="match status" value="1"/>
</dbReference>
<dbReference type="InterPro" id="IPR001647">
    <property type="entry name" value="HTH_TetR"/>
</dbReference>
<dbReference type="GO" id="GO:0003700">
    <property type="term" value="F:DNA-binding transcription factor activity"/>
    <property type="evidence" value="ECO:0007669"/>
    <property type="project" value="TreeGrafter"/>
</dbReference>
<dbReference type="Proteomes" id="UP000249082">
    <property type="component" value="Unassembled WGS sequence"/>
</dbReference>
<dbReference type="SUPFAM" id="SSF46689">
    <property type="entry name" value="Homeodomain-like"/>
    <property type="match status" value="1"/>
</dbReference>
<proteinExistence type="predicted"/>
<evidence type="ECO:0000256" key="1">
    <source>
        <dbReference type="ARBA" id="ARBA00023015"/>
    </source>
</evidence>
<dbReference type="AlphaFoldDB" id="A0A2W5NRL6"/>
<dbReference type="EMBL" id="QFPX01000006">
    <property type="protein sequence ID" value="PZQ55594.1"/>
    <property type="molecule type" value="Genomic_DNA"/>
</dbReference>
<sequence>MSVFEGGEQDRTRLLIDAAYDLLDEAGLEGLTIRAVLARTGLARRAFYERFQGKDDLVLAVFDSSLRSAAMQFGEMTRRIASPTEALHLIVSSIVVGQLGPGLDGGRSGAHLRSAALSREHLRLAQSRPAELQAALQPLLDLMAEHLGAGIETGEFRPAEPHLQARLIYNLVSTTVHTLLLQEEGGGPDLAEREVLAAAIWDFCRRAIVA</sequence>
<feature type="DNA-binding region" description="H-T-H motif" evidence="4">
    <location>
        <begin position="32"/>
        <end position="51"/>
    </location>
</feature>
<dbReference type="Pfam" id="PF00440">
    <property type="entry name" value="TetR_N"/>
    <property type="match status" value="1"/>
</dbReference>
<keyword evidence="2 4" id="KW-0238">DNA-binding</keyword>
<dbReference type="Gene3D" id="1.10.357.10">
    <property type="entry name" value="Tetracycline Repressor, domain 2"/>
    <property type="match status" value="1"/>
</dbReference>
<dbReference type="SUPFAM" id="SSF48498">
    <property type="entry name" value="Tetracyclin repressor-like, C-terminal domain"/>
    <property type="match status" value="1"/>
</dbReference>
<protein>
    <submittedName>
        <fullName evidence="6">TetR/AcrR family transcriptional regulator</fullName>
    </submittedName>
</protein>
<evidence type="ECO:0000256" key="3">
    <source>
        <dbReference type="ARBA" id="ARBA00023163"/>
    </source>
</evidence>
<dbReference type="Gene3D" id="1.10.10.60">
    <property type="entry name" value="Homeodomain-like"/>
    <property type="match status" value="1"/>
</dbReference>
<dbReference type="InterPro" id="IPR009057">
    <property type="entry name" value="Homeodomain-like_sf"/>
</dbReference>
<name>A0A2W5NRL6_9SPHN</name>
<evidence type="ECO:0000256" key="2">
    <source>
        <dbReference type="ARBA" id="ARBA00023125"/>
    </source>
</evidence>
<dbReference type="InterPro" id="IPR023772">
    <property type="entry name" value="DNA-bd_HTH_TetR-type_CS"/>
</dbReference>
<dbReference type="PANTHER" id="PTHR30055:SF234">
    <property type="entry name" value="HTH-TYPE TRANSCRIPTIONAL REGULATOR BETI"/>
    <property type="match status" value="1"/>
</dbReference>
<evidence type="ECO:0000313" key="6">
    <source>
        <dbReference type="EMBL" id="PZQ55594.1"/>
    </source>
</evidence>
<feature type="domain" description="HTH tetR-type" evidence="5">
    <location>
        <begin position="9"/>
        <end position="69"/>
    </location>
</feature>
<comment type="caution">
    <text evidence="6">The sequence shown here is derived from an EMBL/GenBank/DDBJ whole genome shotgun (WGS) entry which is preliminary data.</text>
</comment>
<evidence type="ECO:0000256" key="4">
    <source>
        <dbReference type="PROSITE-ProRule" id="PRU00335"/>
    </source>
</evidence>